<dbReference type="SUPFAM" id="SSF52833">
    <property type="entry name" value="Thioredoxin-like"/>
    <property type="match status" value="1"/>
</dbReference>
<dbReference type="InterPro" id="IPR012336">
    <property type="entry name" value="Thioredoxin-like_fold"/>
</dbReference>
<comment type="caution">
    <text evidence="5">The sequence shown here is derived from an EMBL/GenBank/DDBJ whole genome shotgun (WGS) entry which is preliminary data.</text>
</comment>
<evidence type="ECO:0008006" key="7">
    <source>
        <dbReference type="Google" id="ProtNLM"/>
    </source>
</evidence>
<protein>
    <recommendedName>
        <fullName evidence="7">Failed axon connections</fullName>
    </recommendedName>
</protein>
<evidence type="ECO:0000313" key="5">
    <source>
        <dbReference type="EMBL" id="KAK7073891.1"/>
    </source>
</evidence>
<evidence type="ECO:0000259" key="4">
    <source>
        <dbReference type="Pfam" id="PF17172"/>
    </source>
</evidence>
<dbReference type="GO" id="GO:0005737">
    <property type="term" value="C:cytoplasm"/>
    <property type="evidence" value="ECO:0007669"/>
    <property type="project" value="TreeGrafter"/>
</dbReference>
<dbReference type="Pfam" id="PF17172">
    <property type="entry name" value="GST_N_4"/>
    <property type="match status" value="1"/>
</dbReference>
<proteinExistence type="inferred from homology"/>
<evidence type="ECO:0000259" key="3">
    <source>
        <dbReference type="Pfam" id="PF17171"/>
    </source>
</evidence>
<dbReference type="CDD" id="cd03193">
    <property type="entry name" value="GST_C_Metaxin"/>
    <property type="match status" value="1"/>
</dbReference>
<dbReference type="SFLD" id="SFLDG01200">
    <property type="entry name" value="SUF1.1"/>
    <property type="match status" value="1"/>
</dbReference>
<dbReference type="AlphaFoldDB" id="A0AAN8WWY1"/>
<dbReference type="InterPro" id="IPR050931">
    <property type="entry name" value="Mito_Protein_Transport_Metaxin"/>
</dbReference>
<dbReference type="InterPro" id="IPR026928">
    <property type="entry name" value="FAX/IsoI-like"/>
</dbReference>
<dbReference type="InterPro" id="IPR033468">
    <property type="entry name" value="Metaxin_GST"/>
</dbReference>
<dbReference type="SUPFAM" id="SSF47616">
    <property type="entry name" value="GST C-terminal domain-like"/>
    <property type="match status" value="1"/>
</dbReference>
<evidence type="ECO:0000256" key="1">
    <source>
        <dbReference type="ARBA" id="ARBA00006475"/>
    </source>
</evidence>
<dbReference type="EMBL" id="JAXCGZ010011977">
    <property type="protein sequence ID" value="KAK7073891.1"/>
    <property type="molecule type" value="Genomic_DNA"/>
</dbReference>
<gene>
    <name evidence="5" type="ORF">SK128_011751</name>
</gene>
<keyword evidence="2" id="KW-0472">Membrane</keyword>
<feature type="domain" description="Metaxin glutathione S-transferase" evidence="3">
    <location>
        <begin position="208"/>
        <end position="271"/>
    </location>
</feature>
<keyword evidence="6" id="KW-1185">Reference proteome</keyword>
<dbReference type="InterPro" id="IPR036249">
    <property type="entry name" value="Thioredoxin-like_sf"/>
</dbReference>
<evidence type="ECO:0000313" key="6">
    <source>
        <dbReference type="Proteomes" id="UP001381693"/>
    </source>
</evidence>
<feature type="transmembrane region" description="Helical" evidence="2">
    <location>
        <begin position="6"/>
        <end position="27"/>
    </location>
</feature>
<dbReference type="Gene3D" id="1.20.1050.10">
    <property type="match status" value="1"/>
</dbReference>
<dbReference type="Proteomes" id="UP001381693">
    <property type="component" value="Unassembled WGS sequence"/>
</dbReference>
<name>A0AAN8WWY1_HALRR</name>
<dbReference type="InterPro" id="IPR036282">
    <property type="entry name" value="Glutathione-S-Trfase_C_sf"/>
</dbReference>
<dbReference type="InterPro" id="IPR040079">
    <property type="entry name" value="Glutathione_S-Trfase"/>
</dbReference>
<evidence type="ECO:0000256" key="2">
    <source>
        <dbReference type="SAM" id="Phobius"/>
    </source>
</evidence>
<keyword evidence="2" id="KW-0812">Transmembrane</keyword>
<accession>A0AAN8WWY1</accession>
<sequence>MMNLPWPGAVVAGIGTIVAGIGVLYTVSKIGKLRKKQQLRKKWDSIGKDVVLLHQFQRGKYCVNLSPFAIKVETYLRLAKIKYEVDSNSPFGPKKKCPWITLNGEDVGDSEMVIQKLSQHFDVNLDSHLDEVTQAQLEAVRVMADEFVFWIVIAWRYWLDGCVTFLKSQSFPPFLNRAFPYMMTSTIKKRSINQGVGVHSPEEIYQMAKKSCGTLSTILGDSPYFGGDQPSTADCAIFGQLAQLMWNAPGSQYEALVRELYPSLGNYCNRMKDTIFPDWNKLLNPPLE</sequence>
<keyword evidence="2" id="KW-1133">Transmembrane helix</keyword>
<comment type="similarity">
    <text evidence="1">Belongs to the FAX family.</text>
</comment>
<dbReference type="SFLD" id="SFLDS00019">
    <property type="entry name" value="Glutathione_Transferase_(cytos"/>
    <property type="match status" value="1"/>
</dbReference>
<reference evidence="5 6" key="1">
    <citation type="submission" date="2023-11" db="EMBL/GenBank/DDBJ databases">
        <title>Halocaridina rubra genome assembly.</title>
        <authorList>
            <person name="Smith C."/>
        </authorList>
    </citation>
    <scope>NUCLEOTIDE SEQUENCE [LARGE SCALE GENOMIC DNA]</scope>
    <source>
        <strain evidence="5">EP-1</strain>
        <tissue evidence="5">Whole</tissue>
    </source>
</reference>
<feature type="domain" description="Thioredoxin-like fold" evidence="4">
    <location>
        <begin position="67"/>
        <end position="157"/>
    </location>
</feature>
<dbReference type="PANTHER" id="PTHR12289">
    <property type="entry name" value="METAXIN RELATED"/>
    <property type="match status" value="1"/>
</dbReference>
<dbReference type="PANTHER" id="PTHR12289:SF41">
    <property type="entry name" value="FAILED AXON CONNECTIONS-RELATED"/>
    <property type="match status" value="1"/>
</dbReference>
<organism evidence="5 6">
    <name type="scientific">Halocaridina rubra</name>
    <name type="common">Hawaiian red shrimp</name>
    <dbReference type="NCBI Taxonomy" id="373956"/>
    <lineage>
        <taxon>Eukaryota</taxon>
        <taxon>Metazoa</taxon>
        <taxon>Ecdysozoa</taxon>
        <taxon>Arthropoda</taxon>
        <taxon>Crustacea</taxon>
        <taxon>Multicrustacea</taxon>
        <taxon>Malacostraca</taxon>
        <taxon>Eumalacostraca</taxon>
        <taxon>Eucarida</taxon>
        <taxon>Decapoda</taxon>
        <taxon>Pleocyemata</taxon>
        <taxon>Caridea</taxon>
        <taxon>Atyoidea</taxon>
        <taxon>Atyidae</taxon>
        <taxon>Halocaridina</taxon>
    </lineage>
</organism>
<dbReference type="SFLD" id="SFLDG01180">
    <property type="entry name" value="SUF1"/>
    <property type="match status" value="1"/>
</dbReference>
<dbReference type="Pfam" id="PF17171">
    <property type="entry name" value="GST_C_6"/>
    <property type="match status" value="1"/>
</dbReference>